<name>A0A833N7W2_9BACT</name>
<dbReference type="HAMAP" id="MF_02087">
    <property type="entry name" value="PLP_homeostasis"/>
    <property type="match status" value="1"/>
</dbReference>
<dbReference type="PANTHER" id="PTHR10146:SF14">
    <property type="entry name" value="PYRIDOXAL PHOSPHATE HOMEOSTASIS PROTEIN"/>
    <property type="match status" value="1"/>
</dbReference>
<feature type="domain" description="Alanine racemase N-terminal" evidence="5">
    <location>
        <begin position="30"/>
        <end position="233"/>
    </location>
</feature>
<keyword evidence="1 2" id="KW-0663">Pyridoxal phosphate</keyword>
<organism evidence="6 7">
    <name type="scientific">Fluviispira multicolorata</name>
    <dbReference type="NCBI Taxonomy" id="2654512"/>
    <lineage>
        <taxon>Bacteria</taxon>
        <taxon>Pseudomonadati</taxon>
        <taxon>Bdellovibrionota</taxon>
        <taxon>Oligoflexia</taxon>
        <taxon>Silvanigrellales</taxon>
        <taxon>Silvanigrellaceae</taxon>
        <taxon>Fluviispira</taxon>
    </lineage>
</organism>
<evidence type="ECO:0000256" key="1">
    <source>
        <dbReference type="ARBA" id="ARBA00022898"/>
    </source>
</evidence>
<dbReference type="CDD" id="cd00635">
    <property type="entry name" value="PLPDE_III_YBL036c_like"/>
    <property type="match status" value="1"/>
</dbReference>
<evidence type="ECO:0000259" key="5">
    <source>
        <dbReference type="Pfam" id="PF01168"/>
    </source>
</evidence>
<comment type="caution">
    <text evidence="6">The sequence shown here is derived from an EMBL/GenBank/DDBJ whole genome shotgun (WGS) entry which is preliminary data.</text>
</comment>
<dbReference type="Pfam" id="PF01168">
    <property type="entry name" value="Ala_racemase_N"/>
    <property type="match status" value="1"/>
</dbReference>
<dbReference type="Gene3D" id="3.20.20.10">
    <property type="entry name" value="Alanine racemase"/>
    <property type="match status" value="1"/>
</dbReference>
<evidence type="ECO:0000256" key="2">
    <source>
        <dbReference type="HAMAP-Rule" id="MF_02087"/>
    </source>
</evidence>
<evidence type="ECO:0000256" key="4">
    <source>
        <dbReference type="RuleBase" id="RU004514"/>
    </source>
</evidence>
<dbReference type="AlphaFoldDB" id="A0A833N7W2"/>
<dbReference type="PIRSF" id="PIRSF004848">
    <property type="entry name" value="YBL036c_PLPDEIII"/>
    <property type="match status" value="1"/>
</dbReference>
<accession>A0A833N7W2</accession>
<dbReference type="RefSeq" id="WP_152211472.1">
    <property type="nucleotide sequence ID" value="NZ_WFLN01000004.1"/>
</dbReference>
<comment type="function">
    <text evidence="2">Pyridoxal 5'-phosphate (PLP)-binding protein, which is involved in PLP homeostasis.</text>
</comment>
<dbReference type="SUPFAM" id="SSF51419">
    <property type="entry name" value="PLP-binding barrel"/>
    <property type="match status" value="1"/>
</dbReference>
<dbReference type="Proteomes" id="UP000442694">
    <property type="component" value="Unassembled WGS sequence"/>
</dbReference>
<dbReference type="GO" id="GO:0030170">
    <property type="term" value="F:pyridoxal phosphate binding"/>
    <property type="evidence" value="ECO:0007669"/>
    <property type="project" value="UniProtKB-UniRule"/>
</dbReference>
<dbReference type="InterPro" id="IPR029066">
    <property type="entry name" value="PLP-binding_barrel"/>
</dbReference>
<dbReference type="NCBIfam" id="TIGR00044">
    <property type="entry name" value="YggS family pyridoxal phosphate-dependent enzyme"/>
    <property type="match status" value="1"/>
</dbReference>
<keyword evidence="7" id="KW-1185">Reference proteome</keyword>
<evidence type="ECO:0000313" key="6">
    <source>
        <dbReference type="EMBL" id="KAB8033386.1"/>
    </source>
</evidence>
<gene>
    <name evidence="6" type="ORF">GCL57_01415</name>
</gene>
<comment type="cofactor">
    <cofactor evidence="3">
        <name>pyridoxal 5'-phosphate</name>
        <dbReference type="ChEBI" id="CHEBI:597326"/>
    </cofactor>
</comment>
<dbReference type="InterPro" id="IPR011078">
    <property type="entry name" value="PyrdxlP_homeostasis"/>
</dbReference>
<sequence length="235" mass="26991">MENKIKKNISEIQDQINFFAKKYQRDSKEINLIAVSKYHTTESIKAAYECGIENFGENYIQEWQKKHTALNNLPNIKWHLIGHIQSNKAKYINSNIHCIHSIDKLNLAKEIEKKSNIDSNLKIKALVQLQIDKNDKNKSGISFENAKELCSYIVQSKKMKFAGFMGIGPEETNKDYLRKSYEVFAKNSESLWQSCADNSKEKYILSLGMSSDYEIAIEHGSTLLRIGTAIFGKKK</sequence>
<dbReference type="EMBL" id="WFLN01000004">
    <property type="protein sequence ID" value="KAB8033386.1"/>
    <property type="molecule type" value="Genomic_DNA"/>
</dbReference>
<dbReference type="InterPro" id="IPR001608">
    <property type="entry name" value="Ala_racemase_N"/>
</dbReference>
<proteinExistence type="inferred from homology"/>
<evidence type="ECO:0000256" key="3">
    <source>
        <dbReference type="PIRSR" id="PIRSR004848-1"/>
    </source>
</evidence>
<dbReference type="PANTHER" id="PTHR10146">
    <property type="entry name" value="PROLINE SYNTHETASE CO-TRANSCRIBED BACTERIAL HOMOLOG PROTEIN"/>
    <property type="match status" value="1"/>
</dbReference>
<feature type="modified residue" description="N6-(pyridoxal phosphate)lysine" evidence="2 3">
    <location>
        <position position="37"/>
    </location>
</feature>
<reference evidence="6 7" key="1">
    <citation type="submission" date="2019-10" db="EMBL/GenBank/DDBJ databases">
        <title>New genus of Silvanigrellaceae.</title>
        <authorList>
            <person name="Pitt A."/>
            <person name="Hahn M.W."/>
        </authorList>
    </citation>
    <scope>NUCLEOTIDE SEQUENCE [LARGE SCALE GENOMIC DNA]</scope>
    <source>
        <strain evidence="6 7">33A1-SZDP</strain>
    </source>
</reference>
<evidence type="ECO:0000313" key="7">
    <source>
        <dbReference type="Proteomes" id="UP000442694"/>
    </source>
</evidence>
<protein>
    <recommendedName>
        <fullName evidence="2">Pyridoxal phosphate homeostasis protein</fullName>
        <shortName evidence="2">PLP homeostasis protein</shortName>
    </recommendedName>
</protein>
<comment type="similarity">
    <text evidence="2 4">Belongs to the pyridoxal phosphate-binding protein YggS/PROSC family.</text>
</comment>